<dbReference type="Proteomes" id="UP000286287">
    <property type="component" value="Unassembled WGS sequence"/>
</dbReference>
<keyword evidence="2" id="KW-1185">Reference proteome</keyword>
<evidence type="ECO:0000313" key="1">
    <source>
        <dbReference type="EMBL" id="RJF75583.1"/>
    </source>
</evidence>
<name>A0A418VHF9_9DEIO</name>
<protein>
    <submittedName>
        <fullName evidence="1">Uncharacterized protein</fullName>
    </submittedName>
</protein>
<evidence type="ECO:0000313" key="2">
    <source>
        <dbReference type="Proteomes" id="UP000286287"/>
    </source>
</evidence>
<dbReference type="AlphaFoldDB" id="A0A418VHF9"/>
<reference evidence="1 2" key="1">
    <citation type="submission" date="2018-09" db="EMBL/GenBank/DDBJ databases">
        <authorList>
            <person name="Zhu H."/>
        </authorList>
    </citation>
    <scope>NUCLEOTIDE SEQUENCE [LARGE SCALE GENOMIC DNA]</scope>
    <source>
        <strain evidence="1 2">K2S05-167</strain>
    </source>
</reference>
<sequence length="341" mass="35957">MQGQVAIVTTIQAARSAAIAEAQRAATDQVLGAVVTAETQVANYELIRDLVVRRSGGLARLLKVDKEEQKNGIYTVTATFAVAKQPLTDQIRALLDRTGDPRVLVVLPETVAGQPHAAPTSEALIASALGNRGFRIVDPAQSEKLRLRNEILTEPESAQMAAARFGADLLIYGSAVAEVNTAVPDAMKAAGLSSVTGKLNVKLVDASTGQQLINQVISSPGTGLNLSSASQMAFERATAQVTTPLASKLIDWLAGTGTAARRTFTVRISGFPSYRAYSTWLSRAKSESLFSTVTSRAFDVAGTEVQVEFGGSPDALADLLEGLQLTVTSVSGAEVRAQYRP</sequence>
<accession>A0A418VHF9</accession>
<dbReference type="EMBL" id="QYUJ01000004">
    <property type="protein sequence ID" value="RJF75583.1"/>
    <property type="molecule type" value="Genomic_DNA"/>
</dbReference>
<dbReference type="Gene3D" id="3.40.50.10610">
    <property type="entry name" value="ABC-type transport auxiliary lipoprotein component"/>
    <property type="match status" value="1"/>
</dbReference>
<dbReference type="InterPro" id="IPR038180">
    <property type="entry name" value="FlgT_N_sf"/>
</dbReference>
<organism evidence="1 2">
    <name type="scientific">Deinococcus cavernae</name>
    <dbReference type="NCBI Taxonomy" id="2320857"/>
    <lineage>
        <taxon>Bacteria</taxon>
        <taxon>Thermotogati</taxon>
        <taxon>Deinococcota</taxon>
        <taxon>Deinococci</taxon>
        <taxon>Deinococcales</taxon>
        <taxon>Deinococcaceae</taxon>
        <taxon>Deinococcus</taxon>
    </lineage>
</organism>
<comment type="caution">
    <text evidence="1">The sequence shown here is derived from an EMBL/GenBank/DDBJ whole genome shotgun (WGS) entry which is preliminary data.</text>
</comment>
<proteinExistence type="predicted"/>
<dbReference type="Gene3D" id="3.30.1660.40">
    <property type="entry name" value="FlgT, N-terminal domain"/>
    <property type="match status" value="1"/>
</dbReference>
<gene>
    <name evidence="1" type="ORF">D3875_00610</name>
</gene>